<reference evidence="2 3" key="1">
    <citation type="journal article" date="2014" name="J. Biotechnol.">
        <title>Complete genome sequence of the actinobacterium Amycolatopsis japonica MG417-CF17(T) (=DSM 44213T) producing (S,S)-N,N'-ethylenediaminedisuccinic acid.</title>
        <authorList>
            <person name="Stegmann E."/>
            <person name="Albersmeier A."/>
            <person name="Spohn M."/>
            <person name="Gert H."/>
            <person name="Weber T."/>
            <person name="Wohlleben W."/>
            <person name="Kalinowski J."/>
            <person name="Ruckert C."/>
        </authorList>
    </citation>
    <scope>NUCLEOTIDE SEQUENCE [LARGE SCALE GENOMIC DNA]</scope>
    <source>
        <strain evidence="3">MG417-CF17 (DSM 44213)</strain>
    </source>
</reference>
<sequence>MSFTYVVVAVFGVASGFLLNEFGSRYPVETVLVAILICGVGTLCWAGVRMLRDASGRVEALIDDELGRRDEDHFAESAPISVGNSRFRGAKGVTTAFLRGDVVRKPNGMWSPGPKA</sequence>
<organism evidence="2 3">
    <name type="scientific">Amycolatopsis japonica</name>
    <dbReference type="NCBI Taxonomy" id="208439"/>
    <lineage>
        <taxon>Bacteria</taxon>
        <taxon>Bacillati</taxon>
        <taxon>Actinomycetota</taxon>
        <taxon>Actinomycetes</taxon>
        <taxon>Pseudonocardiales</taxon>
        <taxon>Pseudonocardiaceae</taxon>
        <taxon>Amycolatopsis</taxon>
        <taxon>Amycolatopsis japonica group</taxon>
    </lineage>
</organism>
<dbReference type="STRING" id="208439.AJAP_06700"/>
<evidence type="ECO:0000313" key="2">
    <source>
        <dbReference type="EMBL" id="AIG74257.1"/>
    </source>
</evidence>
<feature type="transmembrane region" description="Helical" evidence="1">
    <location>
        <begin position="26"/>
        <end position="48"/>
    </location>
</feature>
<protein>
    <submittedName>
        <fullName evidence="2">Conserved putative membrane protein</fullName>
    </submittedName>
</protein>
<dbReference type="RefSeq" id="WP_038522507.1">
    <property type="nucleotide sequence ID" value="NZ_CP008953.1"/>
</dbReference>
<evidence type="ECO:0000313" key="3">
    <source>
        <dbReference type="Proteomes" id="UP000028492"/>
    </source>
</evidence>
<proteinExistence type="predicted"/>
<dbReference type="EMBL" id="CP008953">
    <property type="protein sequence ID" value="AIG74257.1"/>
    <property type="molecule type" value="Genomic_DNA"/>
</dbReference>
<evidence type="ECO:0000256" key="1">
    <source>
        <dbReference type="SAM" id="Phobius"/>
    </source>
</evidence>
<keyword evidence="1" id="KW-0812">Transmembrane</keyword>
<accession>A0A075UJL3</accession>
<dbReference type="Proteomes" id="UP000028492">
    <property type="component" value="Chromosome"/>
</dbReference>
<gene>
    <name evidence="2" type="ORF">AJAP_06700</name>
</gene>
<keyword evidence="3" id="KW-1185">Reference proteome</keyword>
<keyword evidence="1" id="KW-0472">Membrane</keyword>
<dbReference type="AlphaFoldDB" id="A0A075UJL3"/>
<dbReference type="KEGG" id="aja:AJAP_06700"/>
<keyword evidence="1" id="KW-1133">Transmembrane helix</keyword>
<dbReference type="HOGENOM" id="CLU_2091677_0_0_11"/>
<name>A0A075UJL3_9PSEU</name>